<name>A0A942SU09_9BACI</name>
<dbReference type="SUPFAM" id="SSF56784">
    <property type="entry name" value="HAD-like"/>
    <property type="match status" value="1"/>
</dbReference>
<dbReference type="PANTHER" id="PTHR10000:SF8">
    <property type="entry name" value="HAD SUPERFAMILY HYDROLASE-LIKE, TYPE 3"/>
    <property type="match status" value="1"/>
</dbReference>
<keyword evidence="1" id="KW-0378">Hydrolase</keyword>
<dbReference type="InterPro" id="IPR023214">
    <property type="entry name" value="HAD_sf"/>
</dbReference>
<dbReference type="GO" id="GO:0016791">
    <property type="term" value="F:phosphatase activity"/>
    <property type="evidence" value="ECO:0007669"/>
    <property type="project" value="TreeGrafter"/>
</dbReference>
<dbReference type="NCBIfam" id="TIGR00099">
    <property type="entry name" value="Cof-subfamily"/>
    <property type="match status" value="1"/>
</dbReference>
<dbReference type="Proteomes" id="UP000677265">
    <property type="component" value="Unassembled WGS sequence"/>
</dbReference>
<dbReference type="Pfam" id="PF08282">
    <property type="entry name" value="Hydrolase_3"/>
    <property type="match status" value="1"/>
</dbReference>
<reference evidence="1" key="1">
    <citation type="submission" date="2021-05" db="EMBL/GenBank/DDBJ databases">
        <title>Novel Bacillus species.</title>
        <authorList>
            <person name="Liu G."/>
        </authorList>
    </citation>
    <scope>NUCLEOTIDE SEQUENCE</scope>
    <source>
        <strain evidence="1 3">FJAT-50051</strain>
    </source>
</reference>
<dbReference type="AlphaFoldDB" id="A0A942SU09"/>
<dbReference type="CDD" id="cd07516">
    <property type="entry name" value="HAD_Pase"/>
    <property type="match status" value="1"/>
</dbReference>
<protein>
    <submittedName>
        <fullName evidence="2">Cof-type HAD-IIB family hydrolase</fullName>
    </submittedName>
    <submittedName>
        <fullName evidence="1">HAD family hydrolase</fullName>
    </submittedName>
</protein>
<dbReference type="InterPro" id="IPR006379">
    <property type="entry name" value="HAD-SF_hydro_IIB"/>
</dbReference>
<dbReference type="RefSeq" id="WP_213139900.1">
    <property type="nucleotide sequence ID" value="NZ_JAGYPE020000004.1"/>
</dbReference>
<dbReference type="Gene3D" id="3.40.50.1000">
    <property type="entry name" value="HAD superfamily/HAD-like"/>
    <property type="match status" value="1"/>
</dbReference>
<evidence type="ECO:0000313" key="2">
    <source>
        <dbReference type="EMBL" id="MCH6264686.1"/>
    </source>
</evidence>
<proteinExistence type="predicted"/>
<dbReference type="SFLD" id="SFLDG01140">
    <property type="entry name" value="C2.B:_Phosphomannomutase_and_P"/>
    <property type="match status" value="1"/>
</dbReference>
<dbReference type="SFLD" id="SFLDS00003">
    <property type="entry name" value="Haloacid_Dehalogenase"/>
    <property type="match status" value="1"/>
</dbReference>
<dbReference type="GO" id="GO:0000287">
    <property type="term" value="F:magnesium ion binding"/>
    <property type="evidence" value="ECO:0007669"/>
    <property type="project" value="TreeGrafter"/>
</dbReference>
<gene>
    <name evidence="2" type="ORF">KHB02_004005</name>
    <name evidence="1" type="ORF">KHB02_00480</name>
</gene>
<accession>A0A942SU09</accession>
<dbReference type="GO" id="GO:0005829">
    <property type="term" value="C:cytosol"/>
    <property type="evidence" value="ECO:0007669"/>
    <property type="project" value="TreeGrafter"/>
</dbReference>
<keyword evidence="3" id="KW-1185">Reference proteome</keyword>
<evidence type="ECO:0000313" key="3">
    <source>
        <dbReference type="Proteomes" id="UP000677265"/>
    </source>
</evidence>
<dbReference type="Gene3D" id="3.30.1240.10">
    <property type="match status" value="1"/>
</dbReference>
<dbReference type="InterPro" id="IPR000150">
    <property type="entry name" value="Cof"/>
</dbReference>
<evidence type="ECO:0000313" key="1">
    <source>
        <dbReference type="EMBL" id="MBS4179851.1"/>
    </source>
</evidence>
<organism evidence="1">
    <name type="scientific">Neobacillus citreus</name>
    <dbReference type="NCBI Taxonomy" id="2833578"/>
    <lineage>
        <taxon>Bacteria</taxon>
        <taxon>Bacillati</taxon>
        <taxon>Bacillota</taxon>
        <taxon>Bacilli</taxon>
        <taxon>Bacillales</taxon>
        <taxon>Bacillaceae</taxon>
        <taxon>Neobacillus</taxon>
    </lineage>
</organism>
<dbReference type="EMBL" id="JAGYPE010000001">
    <property type="protein sequence ID" value="MBS4179851.1"/>
    <property type="molecule type" value="Genomic_DNA"/>
</dbReference>
<dbReference type="PANTHER" id="PTHR10000">
    <property type="entry name" value="PHOSPHOSERINE PHOSPHATASE"/>
    <property type="match status" value="1"/>
</dbReference>
<dbReference type="InterPro" id="IPR036412">
    <property type="entry name" value="HAD-like_sf"/>
</dbReference>
<sequence>MKCFSIDLDGTLLNSKHEISDESFKVLKELREQGHQIIFNTGRAFDDVIKYEHVQKIAAPIFTINGTVLYSETRDVLYEASLSVSIYKELMQILKEIGMWIMVYTNKGGFPCRYPALQEKDPEEIVKIFHHYDYDQILDKDDIKIYKIMVVAPGNQLEKIDQVKQAIEGKFAVSMASSYVHVVEITSIEANKGEALRRYQQLMNIQFDEIFAFGDGGNDISQFKAATTSVAMANAPLYVQQEADIVSKSNDEDGFAYAVRNLLNI</sequence>
<dbReference type="PROSITE" id="PS01229">
    <property type="entry name" value="COF_2"/>
    <property type="match status" value="1"/>
</dbReference>
<dbReference type="EMBL" id="JAGYPE020000004">
    <property type="protein sequence ID" value="MCH6264686.1"/>
    <property type="molecule type" value="Genomic_DNA"/>
</dbReference>
<dbReference type="NCBIfam" id="TIGR01484">
    <property type="entry name" value="HAD-SF-IIB"/>
    <property type="match status" value="1"/>
</dbReference>
<comment type="caution">
    <text evidence="1">The sequence shown here is derived from an EMBL/GenBank/DDBJ whole genome shotgun (WGS) entry which is preliminary data.</text>
</comment>